<dbReference type="InterPro" id="IPR014001">
    <property type="entry name" value="Helicase_ATP-bd"/>
</dbReference>
<name>A0A2R6CDT3_9ARCH</name>
<evidence type="ECO:0000256" key="1">
    <source>
        <dbReference type="ARBA" id="ARBA00022741"/>
    </source>
</evidence>
<dbReference type="Gene3D" id="3.40.50.300">
    <property type="entry name" value="P-loop containing nucleotide triphosphate hydrolases"/>
    <property type="match status" value="2"/>
</dbReference>
<evidence type="ECO:0000256" key="6">
    <source>
        <dbReference type="SAM" id="Phobius"/>
    </source>
</evidence>
<organism evidence="8 9">
    <name type="scientific">Candidatus Marsarchaeota G2 archaeon BE_D</name>
    <dbReference type="NCBI Taxonomy" id="1978158"/>
    <lineage>
        <taxon>Archaea</taxon>
        <taxon>Candidatus Marsarchaeota</taxon>
        <taxon>Candidatus Marsarchaeota group 2</taxon>
    </lineage>
</organism>
<keyword evidence="4" id="KW-0067">ATP-binding</keyword>
<feature type="transmembrane region" description="Helical" evidence="6">
    <location>
        <begin position="187"/>
        <end position="205"/>
    </location>
</feature>
<dbReference type="GO" id="GO:0016787">
    <property type="term" value="F:hydrolase activity"/>
    <property type="evidence" value="ECO:0007669"/>
    <property type="project" value="UniProtKB-KW"/>
</dbReference>
<reference evidence="8 9" key="1">
    <citation type="submission" date="2017-04" db="EMBL/GenBank/DDBJ databases">
        <title>Novel microbial lineages endemic to geothermal iron-oxide mats fill important gaps in the evolutionary history of Archaea.</title>
        <authorList>
            <person name="Jay Z.J."/>
            <person name="Beam J.P."/>
            <person name="Dlakic M."/>
            <person name="Rusch D.B."/>
            <person name="Kozubal M.A."/>
            <person name="Inskeep W.P."/>
        </authorList>
    </citation>
    <scope>NUCLEOTIDE SEQUENCE [LARGE SCALE GENOMIC DNA]</scope>
    <source>
        <strain evidence="8">BE_D</strain>
    </source>
</reference>
<comment type="caution">
    <text evidence="8">The sequence shown here is derived from an EMBL/GenBank/DDBJ whole genome shotgun (WGS) entry which is preliminary data.</text>
</comment>
<dbReference type="AlphaFoldDB" id="A0A2R6CDT3"/>
<evidence type="ECO:0000313" key="9">
    <source>
        <dbReference type="Proteomes" id="UP000242015"/>
    </source>
</evidence>
<keyword evidence="2" id="KW-0378">Hydrolase</keyword>
<dbReference type="InterPro" id="IPR001650">
    <property type="entry name" value="Helicase_C-like"/>
</dbReference>
<evidence type="ECO:0000256" key="2">
    <source>
        <dbReference type="ARBA" id="ARBA00022801"/>
    </source>
</evidence>
<dbReference type="GO" id="GO:0051607">
    <property type="term" value="P:defense response to virus"/>
    <property type="evidence" value="ECO:0007669"/>
    <property type="project" value="UniProtKB-KW"/>
</dbReference>
<sequence>MIKIDSYRIERSDENLSGITLRKFQSDVLRSTSPLIVLDAPTGSGKTLAYLAKALKENFGSTVIVYPTNALIFDQLSSIQRLLSALGKKSVLKTPIPDEIFEDTGSGDVSLYVVNGETLNTLAKNSNTTEGRTWLSVLRKDDSPQRVFLTNPEVLYFLFLLRFSKSNELVDSILKPNERHMLVLDEFHLYYGYSLATIYFMLMYIRNRIDQFIFSSATTTVLPDFLGEPERISAAPSPYGDTIQHELEFSFQGMSGSTLSTDDIRELSGLVERAYEQSGKRGKADVVVILNSVLTAYWLARELENKYPGLVSEIHGLVPQGERPKPQELRSLVVGTSAVEVGVDFDTGFLIFEANNVGSFIQRLGRGGRHSPCRVIAVIPSLLCESFRRQLGDGETISRVQLLDSVRNTFSSLPLYSDFLSTQGANLVLLSVLASWVFKAYDKITIKECVDSLTRSLREDRYILPEGLVSRRDELLRTLQREDFGGIIRALGKQMSVRSTLSTLPAFFDLRERSGFDFISLDDLSKVMFSIKSREELKRLAKERGKKLPLRFSEYEKIVIVNKVLDRSEKTCISVDKDEYSSEPRPLYSFWVQTLNNSEPYKELLKSQPAFLVDERSDWRLAGLRVCRGGYLILGGDALVAWSANR</sequence>
<dbReference type="SMART" id="SM00487">
    <property type="entry name" value="DEXDc"/>
    <property type="match status" value="1"/>
</dbReference>
<dbReference type="PROSITE" id="PS51192">
    <property type="entry name" value="HELICASE_ATP_BIND_1"/>
    <property type="match status" value="1"/>
</dbReference>
<protein>
    <submittedName>
        <fullName evidence="8">Type I-D CRISPR-associated helicase Cas3</fullName>
    </submittedName>
</protein>
<dbReference type="EMBL" id="NEXF01000027">
    <property type="protein sequence ID" value="PSO09049.1"/>
    <property type="molecule type" value="Genomic_DNA"/>
</dbReference>
<gene>
    <name evidence="8" type="ORF">B9Q04_02395</name>
</gene>
<feature type="domain" description="Helicase ATP-binding" evidence="7">
    <location>
        <begin position="27"/>
        <end position="218"/>
    </location>
</feature>
<dbReference type="GO" id="GO:0036297">
    <property type="term" value="P:interstrand cross-link repair"/>
    <property type="evidence" value="ECO:0007669"/>
    <property type="project" value="TreeGrafter"/>
</dbReference>
<dbReference type="NCBIfam" id="TIGR03158">
    <property type="entry name" value="cas3_cyano"/>
    <property type="match status" value="1"/>
</dbReference>
<keyword evidence="6" id="KW-0812">Transmembrane</keyword>
<dbReference type="Pfam" id="PF00270">
    <property type="entry name" value="DEAD"/>
    <property type="match status" value="1"/>
</dbReference>
<dbReference type="GO" id="GO:0043138">
    <property type="term" value="F:3'-5' DNA helicase activity"/>
    <property type="evidence" value="ECO:0007669"/>
    <property type="project" value="TreeGrafter"/>
</dbReference>
<evidence type="ECO:0000256" key="4">
    <source>
        <dbReference type="ARBA" id="ARBA00022840"/>
    </source>
</evidence>
<dbReference type="PANTHER" id="PTHR47957:SF3">
    <property type="entry name" value="ATP-DEPENDENT HELICASE HRQ1"/>
    <property type="match status" value="1"/>
</dbReference>
<dbReference type="InterPro" id="IPR054712">
    <property type="entry name" value="Cas3-like_dom"/>
</dbReference>
<dbReference type="Pfam" id="PF22590">
    <property type="entry name" value="Cas3-like_C_2"/>
    <property type="match status" value="1"/>
</dbReference>
<dbReference type="SUPFAM" id="SSF52540">
    <property type="entry name" value="P-loop containing nucleoside triphosphate hydrolases"/>
    <property type="match status" value="1"/>
</dbReference>
<keyword evidence="6" id="KW-0472">Membrane</keyword>
<dbReference type="SMART" id="SM00490">
    <property type="entry name" value="HELICc"/>
    <property type="match status" value="1"/>
</dbReference>
<dbReference type="GO" id="GO:0006289">
    <property type="term" value="P:nucleotide-excision repair"/>
    <property type="evidence" value="ECO:0007669"/>
    <property type="project" value="TreeGrafter"/>
</dbReference>
<dbReference type="InterPro" id="IPR027417">
    <property type="entry name" value="P-loop_NTPase"/>
</dbReference>
<dbReference type="PANTHER" id="PTHR47957">
    <property type="entry name" value="ATP-DEPENDENT HELICASE HRQ1"/>
    <property type="match status" value="1"/>
</dbReference>
<dbReference type="GO" id="GO:0005524">
    <property type="term" value="F:ATP binding"/>
    <property type="evidence" value="ECO:0007669"/>
    <property type="project" value="UniProtKB-KW"/>
</dbReference>
<evidence type="ECO:0000256" key="3">
    <source>
        <dbReference type="ARBA" id="ARBA00022806"/>
    </source>
</evidence>
<dbReference type="InterPro" id="IPR011545">
    <property type="entry name" value="DEAD/DEAH_box_helicase_dom"/>
</dbReference>
<dbReference type="GO" id="GO:0003676">
    <property type="term" value="F:nucleic acid binding"/>
    <property type="evidence" value="ECO:0007669"/>
    <property type="project" value="InterPro"/>
</dbReference>
<keyword evidence="1" id="KW-0547">Nucleotide-binding</keyword>
<keyword evidence="6" id="KW-1133">Transmembrane helix</keyword>
<keyword evidence="5" id="KW-0051">Antiviral defense</keyword>
<dbReference type="Proteomes" id="UP000242015">
    <property type="component" value="Unassembled WGS sequence"/>
</dbReference>
<evidence type="ECO:0000313" key="8">
    <source>
        <dbReference type="EMBL" id="PSO09049.1"/>
    </source>
</evidence>
<keyword evidence="3" id="KW-0347">Helicase</keyword>
<evidence type="ECO:0000256" key="5">
    <source>
        <dbReference type="ARBA" id="ARBA00023118"/>
    </source>
</evidence>
<evidence type="ECO:0000259" key="7">
    <source>
        <dbReference type="PROSITE" id="PS51192"/>
    </source>
</evidence>
<dbReference type="InterPro" id="IPR017575">
    <property type="entry name" value="CRISPR-assoc_helicase_Cas3"/>
</dbReference>
<proteinExistence type="predicted"/>
<accession>A0A2R6CDT3</accession>